<evidence type="ECO:0000256" key="1">
    <source>
        <dbReference type="SAM" id="MobiDB-lite"/>
    </source>
</evidence>
<dbReference type="Proteomes" id="UP000243579">
    <property type="component" value="Unassembled WGS sequence"/>
</dbReference>
<name>A0A1V9Z0X6_ACHHY</name>
<evidence type="ECO:0008006" key="5">
    <source>
        <dbReference type="Google" id="ProtNLM"/>
    </source>
</evidence>
<dbReference type="AlphaFoldDB" id="A0A1V9Z0X6"/>
<reference evidence="3 4" key="1">
    <citation type="journal article" date="2014" name="Genome Biol. Evol.">
        <title>The secreted proteins of Achlya hypogyna and Thraustotheca clavata identify the ancestral oomycete secretome and reveal gene acquisitions by horizontal gene transfer.</title>
        <authorList>
            <person name="Misner I."/>
            <person name="Blouin N."/>
            <person name="Leonard G."/>
            <person name="Richards T.A."/>
            <person name="Lane C.E."/>
        </authorList>
    </citation>
    <scope>NUCLEOTIDE SEQUENCE [LARGE SCALE GENOMIC DNA]</scope>
    <source>
        <strain evidence="3 4">ATCC 48635</strain>
    </source>
</reference>
<feature type="transmembrane region" description="Helical" evidence="2">
    <location>
        <begin position="242"/>
        <end position="263"/>
    </location>
</feature>
<keyword evidence="2" id="KW-1133">Transmembrane helix</keyword>
<protein>
    <recommendedName>
        <fullName evidence="5">Transmembrane protein</fullName>
    </recommendedName>
</protein>
<keyword evidence="4" id="KW-1185">Reference proteome</keyword>
<feature type="transmembrane region" description="Helical" evidence="2">
    <location>
        <begin position="269"/>
        <end position="292"/>
    </location>
</feature>
<evidence type="ECO:0000256" key="2">
    <source>
        <dbReference type="SAM" id="Phobius"/>
    </source>
</evidence>
<accession>A0A1V9Z0X6</accession>
<dbReference type="EMBL" id="JNBR01000515">
    <property type="protein sequence ID" value="OQR91572.1"/>
    <property type="molecule type" value="Genomic_DNA"/>
</dbReference>
<dbReference type="OrthoDB" id="10447563at2759"/>
<keyword evidence="2" id="KW-0812">Transmembrane</keyword>
<proteinExistence type="predicted"/>
<feature type="compositionally biased region" description="Basic and acidic residues" evidence="1">
    <location>
        <begin position="1"/>
        <end position="10"/>
    </location>
</feature>
<gene>
    <name evidence="3" type="ORF">ACHHYP_04575</name>
</gene>
<keyword evidence="2" id="KW-0472">Membrane</keyword>
<sequence>MDLDPLRDLTKIPQAAPGRAAAPAHVAARHIEKAPVDMIQRIAGGGTKTVSSYPTTEAFNFAQQGAMTRTPTAQLFCANDYCAYGFSGTRGAARSLLAAHPDPSRWTIDLLAQHNVQFFITKDVVCAQGARAFTSYGIMSTDASSVLTGLEALSRLGVSHIQEVPTSSQWPRVWNATKYDIISVNNLEMVVKQAGRAAKTIRCGLLIASLVIETYFFINEYNKADDKVEHCVNYGVQMSATIVAFMAAEAASVYATSVLGYGAVAAGTASLGVGLVIAGVGIPAKYLISWILKQLRGHRTMYHFSLAAEDMVEFYTEDAYFDETTATSDVDCTTDRCLDPSDESLYMSDTYF</sequence>
<evidence type="ECO:0000313" key="4">
    <source>
        <dbReference type="Proteomes" id="UP000243579"/>
    </source>
</evidence>
<feature type="region of interest" description="Disordered" evidence="1">
    <location>
        <begin position="1"/>
        <end position="23"/>
    </location>
</feature>
<evidence type="ECO:0000313" key="3">
    <source>
        <dbReference type="EMBL" id="OQR91572.1"/>
    </source>
</evidence>
<comment type="caution">
    <text evidence="3">The sequence shown here is derived from an EMBL/GenBank/DDBJ whole genome shotgun (WGS) entry which is preliminary data.</text>
</comment>
<organism evidence="3 4">
    <name type="scientific">Achlya hypogyna</name>
    <name type="common">Oomycete</name>
    <name type="synonym">Protoachlya hypogyna</name>
    <dbReference type="NCBI Taxonomy" id="1202772"/>
    <lineage>
        <taxon>Eukaryota</taxon>
        <taxon>Sar</taxon>
        <taxon>Stramenopiles</taxon>
        <taxon>Oomycota</taxon>
        <taxon>Saprolegniomycetes</taxon>
        <taxon>Saprolegniales</taxon>
        <taxon>Achlyaceae</taxon>
        <taxon>Achlya</taxon>
    </lineage>
</organism>